<protein>
    <recommendedName>
        <fullName evidence="6">Short-chain dehydrogenase</fullName>
    </recommendedName>
</protein>
<proteinExistence type="inferred from homology"/>
<comment type="caution">
    <text evidence="4">The sequence shown here is derived from an EMBL/GenBank/DDBJ whole genome shotgun (WGS) entry which is preliminary data.</text>
</comment>
<dbReference type="PRINTS" id="PR00080">
    <property type="entry name" value="SDRFAMILY"/>
</dbReference>
<evidence type="ECO:0008006" key="6">
    <source>
        <dbReference type="Google" id="ProtNLM"/>
    </source>
</evidence>
<dbReference type="GO" id="GO:0016491">
    <property type="term" value="F:oxidoreductase activity"/>
    <property type="evidence" value="ECO:0007669"/>
    <property type="project" value="UniProtKB-KW"/>
</dbReference>
<dbReference type="PANTHER" id="PTHR44196">
    <property type="entry name" value="DEHYDROGENASE/REDUCTASE SDR FAMILY MEMBER 7B"/>
    <property type="match status" value="1"/>
</dbReference>
<comment type="similarity">
    <text evidence="1 3">Belongs to the short-chain dehydrogenases/reductases (SDR) family.</text>
</comment>
<dbReference type="InterPro" id="IPR036291">
    <property type="entry name" value="NAD(P)-bd_dom_sf"/>
</dbReference>
<dbReference type="InterPro" id="IPR002347">
    <property type="entry name" value="SDR_fam"/>
</dbReference>
<dbReference type="Pfam" id="PF00106">
    <property type="entry name" value="adh_short"/>
    <property type="match status" value="1"/>
</dbReference>
<dbReference type="AlphaFoldDB" id="A0A1F7IPJ5"/>
<dbReference type="GO" id="GO:0016020">
    <property type="term" value="C:membrane"/>
    <property type="evidence" value="ECO:0007669"/>
    <property type="project" value="TreeGrafter"/>
</dbReference>
<accession>A0A1F7IPJ5</accession>
<dbReference type="CDD" id="cd05233">
    <property type="entry name" value="SDR_c"/>
    <property type="match status" value="1"/>
</dbReference>
<dbReference type="Proteomes" id="UP000178040">
    <property type="component" value="Unassembled WGS sequence"/>
</dbReference>
<keyword evidence="2" id="KW-0560">Oxidoreductase</keyword>
<evidence type="ECO:0000313" key="5">
    <source>
        <dbReference type="Proteomes" id="UP000178040"/>
    </source>
</evidence>
<dbReference type="Gene3D" id="3.40.50.720">
    <property type="entry name" value="NAD(P)-binding Rossmann-like Domain"/>
    <property type="match status" value="1"/>
</dbReference>
<organism evidence="4 5">
    <name type="scientific">Candidatus Roizmanbacteria bacterium RIFCSPLOWO2_01_FULL_37_16</name>
    <dbReference type="NCBI Taxonomy" id="1802058"/>
    <lineage>
        <taxon>Bacteria</taxon>
        <taxon>Candidatus Roizmaniibacteriota</taxon>
    </lineage>
</organism>
<reference evidence="4 5" key="1">
    <citation type="journal article" date="2016" name="Nat. Commun.">
        <title>Thousands of microbial genomes shed light on interconnected biogeochemical processes in an aquifer system.</title>
        <authorList>
            <person name="Anantharaman K."/>
            <person name="Brown C.T."/>
            <person name="Hug L.A."/>
            <person name="Sharon I."/>
            <person name="Castelle C.J."/>
            <person name="Probst A.J."/>
            <person name="Thomas B.C."/>
            <person name="Singh A."/>
            <person name="Wilkins M.J."/>
            <person name="Karaoz U."/>
            <person name="Brodie E.L."/>
            <person name="Williams K.H."/>
            <person name="Hubbard S.S."/>
            <person name="Banfield J.F."/>
        </authorList>
    </citation>
    <scope>NUCLEOTIDE SEQUENCE [LARGE SCALE GENOMIC DNA]</scope>
</reference>
<dbReference type="PRINTS" id="PR00081">
    <property type="entry name" value="GDHRDH"/>
</dbReference>
<evidence type="ECO:0000256" key="1">
    <source>
        <dbReference type="ARBA" id="ARBA00006484"/>
    </source>
</evidence>
<evidence type="ECO:0000256" key="2">
    <source>
        <dbReference type="ARBA" id="ARBA00023002"/>
    </source>
</evidence>
<evidence type="ECO:0000256" key="3">
    <source>
        <dbReference type="RuleBase" id="RU000363"/>
    </source>
</evidence>
<name>A0A1F7IPJ5_9BACT</name>
<dbReference type="EMBL" id="MGAI01000012">
    <property type="protein sequence ID" value="OGK45285.1"/>
    <property type="molecule type" value="Genomic_DNA"/>
</dbReference>
<gene>
    <name evidence="4" type="ORF">A3B40_05060</name>
</gene>
<dbReference type="PANTHER" id="PTHR44196:SF1">
    <property type="entry name" value="DEHYDROGENASE_REDUCTASE SDR FAMILY MEMBER 7B"/>
    <property type="match status" value="1"/>
</dbReference>
<dbReference type="SUPFAM" id="SSF51735">
    <property type="entry name" value="NAD(P)-binding Rossmann-fold domains"/>
    <property type="match status" value="1"/>
</dbReference>
<evidence type="ECO:0000313" key="4">
    <source>
        <dbReference type="EMBL" id="OGK45285.1"/>
    </source>
</evidence>
<sequence length="246" mass="27608">MNSSNLLNKVIVITGGGSGLGRSIAIKVADLGAKVALIARTEKELREVKDLIITKKGTAEYYICDTRNLDQVKNTIKNIFDNFQQIDILVNNAGIWTDEDLEKDNSDLRNTALETNVMGHINFTYEVLPYFKKRGEGYIFNVISTSGIGDIPSGNNVLWKTYGATKWAMTGFTKALRDELKDTKIKVTGFHPGGFDSMLYEKAKRSNPHNQPWMMKTDDVADIIVFALTRPKDVLMERIIVTKIIQ</sequence>